<dbReference type="InterPro" id="IPR050832">
    <property type="entry name" value="Bact_Acetyltransf"/>
</dbReference>
<keyword evidence="2" id="KW-0012">Acyltransferase</keyword>
<dbReference type="OrthoDB" id="9789603at2"/>
<name>A0A5N0E5V1_9NOCA</name>
<dbReference type="GO" id="GO:0016747">
    <property type="term" value="F:acyltransferase activity, transferring groups other than amino-acyl groups"/>
    <property type="evidence" value="ECO:0007669"/>
    <property type="project" value="InterPro"/>
</dbReference>
<dbReference type="SUPFAM" id="SSF55729">
    <property type="entry name" value="Acyl-CoA N-acyltransferases (Nat)"/>
    <property type="match status" value="1"/>
</dbReference>
<organism evidence="4 5">
    <name type="scientific">Nocardia colli</name>
    <dbReference type="NCBI Taxonomy" id="2545717"/>
    <lineage>
        <taxon>Bacteria</taxon>
        <taxon>Bacillati</taxon>
        <taxon>Actinomycetota</taxon>
        <taxon>Actinomycetes</taxon>
        <taxon>Mycobacteriales</taxon>
        <taxon>Nocardiaceae</taxon>
        <taxon>Nocardia</taxon>
    </lineage>
</organism>
<dbReference type="PANTHER" id="PTHR43877">
    <property type="entry name" value="AMINOALKYLPHOSPHONATE N-ACETYLTRANSFERASE-RELATED-RELATED"/>
    <property type="match status" value="1"/>
</dbReference>
<dbReference type="RefSeq" id="WP_150407006.1">
    <property type="nucleotide sequence ID" value="NZ_JBHJYQ010000010.1"/>
</dbReference>
<dbReference type="InterPro" id="IPR016181">
    <property type="entry name" value="Acyl_CoA_acyltransferase"/>
</dbReference>
<dbReference type="Gene3D" id="3.40.630.30">
    <property type="match status" value="1"/>
</dbReference>
<keyword evidence="5" id="KW-1185">Reference proteome</keyword>
<dbReference type="InterPro" id="IPR000182">
    <property type="entry name" value="GNAT_dom"/>
</dbReference>
<dbReference type="CDD" id="cd04301">
    <property type="entry name" value="NAT_SF"/>
    <property type="match status" value="1"/>
</dbReference>
<reference evidence="4 5" key="1">
    <citation type="submission" date="2019-09" db="EMBL/GenBank/DDBJ databases">
        <authorList>
            <person name="Wang X."/>
        </authorList>
    </citation>
    <scope>NUCLEOTIDE SEQUENCE [LARGE SCALE GENOMIC DNA]</scope>
    <source>
        <strain evidence="4 5">CICC 11023</strain>
    </source>
</reference>
<protein>
    <submittedName>
        <fullName evidence="4">GNAT family N-acetyltransferase</fullName>
    </submittedName>
</protein>
<dbReference type="AlphaFoldDB" id="A0A5N0E5V1"/>
<sequence>MGNVVIRTAGPGDLLAVLAIHDQLEAVDGSLSAATDLQQRTWARMMERSDDLTVYLAEADGKPVGTATRLLLPHITYDCAPTAFIEAVVVEPGYRRQGIASAMMRRLLGDARAAGCNKIQLLSHKRHATDGAHRLYTSLGFEPEAEGFRLYLQQVPAAVQAAKVTGA</sequence>
<accession>A0A5N0E5V1</accession>
<dbReference type="PROSITE" id="PS51186">
    <property type="entry name" value="GNAT"/>
    <property type="match status" value="1"/>
</dbReference>
<keyword evidence="1 4" id="KW-0808">Transferase</keyword>
<dbReference type="Pfam" id="PF00583">
    <property type="entry name" value="Acetyltransf_1"/>
    <property type="match status" value="1"/>
</dbReference>
<feature type="domain" description="N-acetyltransferase" evidence="3">
    <location>
        <begin position="4"/>
        <end position="162"/>
    </location>
</feature>
<evidence type="ECO:0000313" key="4">
    <source>
        <dbReference type="EMBL" id="KAA8883021.1"/>
    </source>
</evidence>
<dbReference type="EMBL" id="VXLC01000027">
    <property type="protein sequence ID" value="KAA8883021.1"/>
    <property type="molecule type" value="Genomic_DNA"/>
</dbReference>
<evidence type="ECO:0000313" key="5">
    <source>
        <dbReference type="Proteomes" id="UP000323876"/>
    </source>
</evidence>
<proteinExistence type="predicted"/>
<evidence type="ECO:0000259" key="3">
    <source>
        <dbReference type="PROSITE" id="PS51186"/>
    </source>
</evidence>
<comment type="caution">
    <text evidence="4">The sequence shown here is derived from an EMBL/GenBank/DDBJ whole genome shotgun (WGS) entry which is preliminary data.</text>
</comment>
<gene>
    <name evidence="4" type="ORF">F3087_38110</name>
</gene>
<evidence type="ECO:0000256" key="1">
    <source>
        <dbReference type="ARBA" id="ARBA00022679"/>
    </source>
</evidence>
<evidence type="ECO:0000256" key="2">
    <source>
        <dbReference type="ARBA" id="ARBA00023315"/>
    </source>
</evidence>
<dbReference type="Proteomes" id="UP000323876">
    <property type="component" value="Unassembled WGS sequence"/>
</dbReference>